<organism evidence="3 4">
    <name type="scientific">Tahibacter aquaticus</name>
    <dbReference type="NCBI Taxonomy" id="520092"/>
    <lineage>
        <taxon>Bacteria</taxon>
        <taxon>Pseudomonadati</taxon>
        <taxon>Pseudomonadota</taxon>
        <taxon>Gammaproteobacteria</taxon>
        <taxon>Lysobacterales</taxon>
        <taxon>Rhodanobacteraceae</taxon>
        <taxon>Tahibacter</taxon>
    </lineage>
</organism>
<dbReference type="SUPFAM" id="SSF52172">
    <property type="entry name" value="CheY-like"/>
    <property type="match status" value="1"/>
</dbReference>
<comment type="caution">
    <text evidence="3">The sequence shown here is derived from an EMBL/GenBank/DDBJ whole genome shotgun (WGS) entry which is preliminary data.</text>
</comment>
<gene>
    <name evidence="3" type="ORF">DFR29_103264</name>
</gene>
<dbReference type="PANTHER" id="PTHR43228">
    <property type="entry name" value="TWO-COMPONENT RESPONSE REGULATOR"/>
    <property type="match status" value="1"/>
</dbReference>
<name>A0A4R6Z4V9_9GAMM</name>
<dbReference type="PROSITE" id="PS50110">
    <property type="entry name" value="RESPONSE_REGULATORY"/>
    <property type="match status" value="1"/>
</dbReference>
<feature type="domain" description="Response regulatory" evidence="2">
    <location>
        <begin position="11"/>
        <end position="127"/>
    </location>
</feature>
<dbReference type="SMART" id="SM00448">
    <property type="entry name" value="REC"/>
    <property type="match status" value="1"/>
</dbReference>
<dbReference type="InterPro" id="IPR011006">
    <property type="entry name" value="CheY-like_superfamily"/>
</dbReference>
<dbReference type="InterPro" id="IPR001789">
    <property type="entry name" value="Sig_transdc_resp-reg_receiver"/>
</dbReference>
<accession>A0A4R6Z4V9</accession>
<dbReference type="PANTHER" id="PTHR43228:SF1">
    <property type="entry name" value="TWO-COMPONENT RESPONSE REGULATOR ARR22"/>
    <property type="match status" value="1"/>
</dbReference>
<evidence type="ECO:0000259" key="2">
    <source>
        <dbReference type="PROSITE" id="PS50110"/>
    </source>
</evidence>
<keyword evidence="1" id="KW-0597">Phosphoprotein</keyword>
<dbReference type="Proteomes" id="UP000295293">
    <property type="component" value="Unassembled WGS sequence"/>
</dbReference>
<reference evidence="3 4" key="1">
    <citation type="submission" date="2019-03" db="EMBL/GenBank/DDBJ databases">
        <title>Genomic Encyclopedia of Type Strains, Phase IV (KMG-IV): sequencing the most valuable type-strain genomes for metagenomic binning, comparative biology and taxonomic classification.</title>
        <authorList>
            <person name="Goeker M."/>
        </authorList>
    </citation>
    <scope>NUCLEOTIDE SEQUENCE [LARGE SCALE GENOMIC DNA]</scope>
    <source>
        <strain evidence="3 4">DSM 21667</strain>
    </source>
</reference>
<dbReference type="OrthoDB" id="9768069at2"/>
<evidence type="ECO:0000313" key="4">
    <source>
        <dbReference type="Proteomes" id="UP000295293"/>
    </source>
</evidence>
<proteinExistence type="predicted"/>
<evidence type="ECO:0000313" key="3">
    <source>
        <dbReference type="EMBL" id="TDR46728.1"/>
    </source>
</evidence>
<dbReference type="AlphaFoldDB" id="A0A4R6Z4V9"/>
<dbReference type="EMBL" id="SNZH01000003">
    <property type="protein sequence ID" value="TDR46728.1"/>
    <property type="molecule type" value="Genomic_DNA"/>
</dbReference>
<sequence length="129" mass="14042">MAGSIPWQGGRTVVVDDNTAAASMLADFLRLIGHDSEVLPISDVTTLARDILARAPDIAFLDLGLAHIDGRDLAATLRAMGCTSHLVAITGYGRPEDMESTRQAGFDQHWTKPLDVDRVERFMASPPRR</sequence>
<dbReference type="GO" id="GO:0000160">
    <property type="term" value="P:phosphorelay signal transduction system"/>
    <property type="evidence" value="ECO:0007669"/>
    <property type="project" value="InterPro"/>
</dbReference>
<keyword evidence="4" id="KW-1185">Reference proteome</keyword>
<feature type="modified residue" description="4-aspartylphosphate" evidence="1">
    <location>
        <position position="62"/>
    </location>
</feature>
<dbReference type="RefSeq" id="WP_133817860.1">
    <property type="nucleotide sequence ID" value="NZ_SNZH01000003.1"/>
</dbReference>
<evidence type="ECO:0000256" key="1">
    <source>
        <dbReference type="PROSITE-ProRule" id="PRU00169"/>
    </source>
</evidence>
<protein>
    <submittedName>
        <fullName evidence="3">CheY-like chemotaxis protein</fullName>
    </submittedName>
</protein>
<dbReference type="InterPro" id="IPR052048">
    <property type="entry name" value="ST_Response_Regulator"/>
</dbReference>
<dbReference type="Pfam" id="PF00072">
    <property type="entry name" value="Response_reg"/>
    <property type="match status" value="1"/>
</dbReference>
<dbReference type="Gene3D" id="3.40.50.2300">
    <property type="match status" value="1"/>
</dbReference>